<sequence length="486" mass="52908">MGINRLTLISSINLRKKYFLIPLIIALYLSSLLPPPFELSINGYKSLLIVFFALVLWITEILPPALTSILILILLPVMGVIPFEESIAGFSDSSCILLVSIFILSIAMSNSGLDQRIALSLLRLAKGKIRLTIFMAIFTAMIMTFLIPTSAGRTALMVPICLGMVKAMHLKPGSNIAKSIFLSLSFVSIIFSNAVITGAPSIIYAASLFQKAAGYKWNYITWLVYMLPGAALISFLILPVLLWIFPPEKEEMKSALTYIDERLKTMGPLSVAEKKVASLFAFMILLWITTNTHHLPVALTALIIAALTFFPGLELHSWKEAMAKVEWGTVAIFASSLAMAASLKSTGVINWFAQIALVFVMGDNSYLAGLTIIIVAVVIRLGFNNVLGAMAVTLPLTFEIASALHMNPVWLGLLSVVGTDLCFFLPIQSPSLLVSYATGYYTMFDTLKAGTATVIMAIIITLIMATFYWPVLGINLLQVISMAGSG</sequence>
<dbReference type="InterPro" id="IPR001898">
    <property type="entry name" value="SLC13A/DASS"/>
</dbReference>
<comment type="caution">
    <text evidence="9">The sequence shown here is derived from an EMBL/GenBank/DDBJ whole genome shotgun (WGS) entry which is preliminary data.</text>
</comment>
<evidence type="ECO:0000256" key="6">
    <source>
        <dbReference type="ARBA" id="ARBA00023136"/>
    </source>
</evidence>
<reference evidence="9 10" key="1">
    <citation type="submission" date="2018-03" db="EMBL/GenBank/DDBJ databases">
        <title>Genome sequence of Moorella stamsii DSM 26217.</title>
        <authorList>
            <person name="Poehlein A."/>
            <person name="Daniel R."/>
        </authorList>
    </citation>
    <scope>NUCLEOTIDE SEQUENCE [LARGE SCALE GENOMIC DNA]</scope>
    <source>
        <strain evidence="10">DSM 26217</strain>
    </source>
</reference>
<organism evidence="9 10">
    <name type="scientific">Neomoorella stamsii</name>
    <dbReference type="NCBI Taxonomy" id="1266720"/>
    <lineage>
        <taxon>Bacteria</taxon>
        <taxon>Bacillati</taxon>
        <taxon>Bacillota</taxon>
        <taxon>Clostridia</taxon>
        <taxon>Neomoorellales</taxon>
        <taxon>Neomoorellaceae</taxon>
        <taxon>Neomoorella</taxon>
    </lineage>
</organism>
<dbReference type="RefSeq" id="WP_054936240.1">
    <property type="nucleotide sequence ID" value="NZ_PVXL01000021.1"/>
</dbReference>
<feature type="transmembrane region" description="Helical" evidence="8">
    <location>
        <begin position="181"/>
        <end position="207"/>
    </location>
</feature>
<proteinExistence type="inferred from homology"/>
<feature type="transmembrane region" description="Helical" evidence="8">
    <location>
        <begin position="294"/>
        <end position="313"/>
    </location>
</feature>
<evidence type="ECO:0000256" key="8">
    <source>
        <dbReference type="SAM" id="Phobius"/>
    </source>
</evidence>
<dbReference type="GO" id="GO:0008514">
    <property type="term" value="F:organic anion transmembrane transporter activity"/>
    <property type="evidence" value="ECO:0007669"/>
    <property type="project" value="UniProtKB-ARBA"/>
</dbReference>
<feature type="transmembrane region" description="Helical" evidence="8">
    <location>
        <begin position="87"/>
        <end position="108"/>
    </location>
</feature>
<evidence type="ECO:0000256" key="4">
    <source>
        <dbReference type="ARBA" id="ARBA00022692"/>
    </source>
</evidence>
<dbReference type="Proteomes" id="UP000239430">
    <property type="component" value="Unassembled WGS sequence"/>
</dbReference>
<feature type="transmembrane region" description="Helical" evidence="8">
    <location>
        <begin position="449"/>
        <end position="469"/>
    </location>
</feature>
<keyword evidence="5 8" id="KW-1133">Transmembrane helix</keyword>
<dbReference type="AlphaFoldDB" id="A0A9X7J5G5"/>
<feature type="transmembrane region" description="Helical" evidence="8">
    <location>
        <begin position="219"/>
        <end position="245"/>
    </location>
</feature>
<keyword evidence="6 8" id="KW-0472">Membrane</keyword>
<evidence type="ECO:0000256" key="7">
    <source>
        <dbReference type="ARBA" id="ARBA00031174"/>
    </source>
</evidence>
<comment type="subcellular location">
    <subcellularLocation>
        <location evidence="1">Membrane</location>
        <topology evidence="1">Multi-pass membrane protein</topology>
    </subcellularLocation>
</comment>
<evidence type="ECO:0000256" key="3">
    <source>
        <dbReference type="ARBA" id="ARBA00020150"/>
    </source>
</evidence>
<dbReference type="EMBL" id="PVXL01000021">
    <property type="protein sequence ID" value="PRR76412.1"/>
    <property type="molecule type" value="Genomic_DNA"/>
</dbReference>
<dbReference type="Pfam" id="PF00939">
    <property type="entry name" value="Na_sulph_symp"/>
    <property type="match status" value="1"/>
</dbReference>
<evidence type="ECO:0000256" key="1">
    <source>
        <dbReference type="ARBA" id="ARBA00004141"/>
    </source>
</evidence>
<dbReference type="GO" id="GO:1905039">
    <property type="term" value="P:carboxylic acid transmembrane transport"/>
    <property type="evidence" value="ECO:0007669"/>
    <property type="project" value="UniProtKB-ARBA"/>
</dbReference>
<keyword evidence="10" id="KW-1185">Reference proteome</keyword>
<feature type="transmembrane region" description="Helical" evidence="8">
    <location>
        <begin position="355"/>
        <end position="379"/>
    </location>
</feature>
<evidence type="ECO:0000313" key="9">
    <source>
        <dbReference type="EMBL" id="PRR76412.1"/>
    </source>
</evidence>
<accession>A0A9X7J5G5</accession>
<dbReference type="PANTHER" id="PTHR10283">
    <property type="entry name" value="SOLUTE CARRIER FAMILY 13 MEMBER"/>
    <property type="match status" value="1"/>
</dbReference>
<feature type="transmembrane region" description="Helical" evidence="8">
    <location>
        <begin position="325"/>
        <end position="343"/>
    </location>
</feature>
<dbReference type="NCBIfam" id="TIGR00785">
    <property type="entry name" value="dass"/>
    <property type="match status" value="1"/>
</dbReference>
<evidence type="ECO:0000256" key="2">
    <source>
        <dbReference type="ARBA" id="ARBA00006772"/>
    </source>
</evidence>
<keyword evidence="4 8" id="KW-0812">Transmembrane</keyword>
<comment type="similarity">
    <text evidence="2">Belongs to the SLC13A/DASS transporter (TC 2.A.47) family. NADC subfamily.</text>
</comment>
<dbReference type="GO" id="GO:0005886">
    <property type="term" value="C:plasma membrane"/>
    <property type="evidence" value="ECO:0007669"/>
    <property type="project" value="TreeGrafter"/>
</dbReference>
<protein>
    <recommendedName>
        <fullName evidence="3">Sodium-dependent dicarboxylate transporter SdcS</fullName>
    </recommendedName>
    <alternativeName>
        <fullName evidence="7">Na(+)/dicarboxylate symporter</fullName>
    </alternativeName>
</protein>
<evidence type="ECO:0000256" key="5">
    <source>
        <dbReference type="ARBA" id="ARBA00022989"/>
    </source>
</evidence>
<feature type="transmembrane region" description="Helical" evidence="8">
    <location>
        <begin position="47"/>
        <end position="75"/>
    </location>
</feature>
<feature type="transmembrane region" description="Helical" evidence="8">
    <location>
        <begin position="410"/>
        <end position="437"/>
    </location>
</feature>
<evidence type="ECO:0000313" key="10">
    <source>
        <dbReference type="Proteomes" id="UP000239430"/>
    </source>
</evidence>
<dbReference type="PANTHER" id="PTHR10283:SF82">
    <property type="entry name" value="SOLUTE CARRIER FAMILY 13 MEMBER 2"/>
    <property type="match status" value="1"/>
</dbReference>
<gene>
    <name evidence="9" type="primary">sdcS_1</name>
    <name evidence="9" type="ORF">MOST_05800</name>
</gene>
<feature type="transmembrane region" description="Helical" evidence="8">
    <location>
        <begin position="129"/>
        <end position="147"/>
    </location>
</feature>
<feature type="transmembrane region" description="Helical" evidence="8">
    <location>
        <begin position="18"/>
        <end position="35"/>
    </location>
</feature>
<name>A0A9X7J5G5_9FIRM</name>